<dbReference type="EMBL" id="FPBK01000019">
    <property type="protein sequence ID" value="SFU75168.1"/>
    <property type="molecule type" value="Genomic_DNA"/>
</dbReference>
<sequence length="118" mass="12995">MKKLIVASFLALGMYGVNAQEQQPSQVQEGTVLEIAKPAGSEYQHINFPKKNIIIKRGGIASDKLVYGEKVVVTQVTQKKDGTTQIRIKPVDGTRFYRALRSVTVDYDQAIAAGELTK</sequence>
<dbReference type="STRING" id="1224947.SAMN05216480_11940"/>
<feature type="signal peptide" evidence="1">
    <location>
        <begin position="1"/>
        <end position="19"/>
    </location>
</feature>
<reference evidence="3" key="1">
    <citation type="submission" date="2016-10" db="EMBL/GenBank/DDBJ databases">
        <authorList>
            <person name="Varghese N."/>
            <person name="Submissions S."/>
        </authorList>
    </citation>
    <scope>NUCLEOTIDE SEQUENCE [LARGE SCALE GENOMIC DNA]</scope>
    <source>
        <strain evidence="3">CGMCC 1.12333</strain>
    </source>
</reference>
<name>A0A1I7IQI6_9FLAO</name>
<dbReference type="OrthoDB" id="1446823at2"/>
<accession>A0A1I7IQI6</accession>
<dbReference type="Proteomes" id="UP000199138">
    <property type="component" value="Unassembled WGS sequence"/>
</dbReference>
<proteinExistence type="predicted"/>
<feature type="chain" id="PRO_5011527885" evidence="1">
    <location>
        <begin position="20"/>
        <end position="118"/>
    </location>
</feature>
<protein>
    <submittedName>
        <fullName evidence="2">Uncharacterized protein</fullName>
    </submittedName>
</protein>
<dbReference type="AlphaFoldDB" id="A0A1I7IQI6"/>
<gene>
    <name evidence="2" type="ORF">SAMN05216480_11940</name>
</gene>
<keyword evidence="3" id="KW-1185">Reference proteome</keyword>
<evidence type="ECO:0000313" key="2">
    <source>
        <dbReference type="EMBL" id="SFU75168.1"/>
    </source>
</evidence>
<organism evidence="2 3">
    <name type="scientific">Pustulibacterium marinum</name>
    <dbReference type="NCBI Taxonomy" id="1224947"/>
    <lineage>
        <taxon>Bacteria</taxon>
        <taxon>Pseudomonadati</taxon>
        <taxon>Bacteroidota</taxon>
        <taxon>Flavobacteriia</taxon>
        <taxon>Flavobacteriales</taxon>
        <taxon>Flavobacteriaceae</taxon>
        <taxon>Pustulibacterium</taxon>
    </lineage>
</organism>
<evidence type="ECO:0000313" key="3">
    <source>
        <dbReference type="Proteomes" id="UP000199138"/>
    </source>
</evidence>
<evidence type="ECO:0000256" key="1">
    <source>
        <dbReference type="SAM" id="SignalP"/>
    </source>
</evidence>
<dbReference type="RefSeq" id="WP_143106460.1">
    <property type="nucleotide sequence ID" value="NZ_FPBK01000019.1"/>
</dbReference>
<keyword evidence="1" id="KW-0732">Signal</keyword>